<dbReference type="PANTHER" id="PTHR11908:SF132">
    <property type="entry name" value="ALDEHYDE OXIDASE 1-RELATED"/>
    <property type="match status" value="1"/>
</dbReference>
<dbReference type="Pfam" id="PF20256">
    <property type="entry name" value="MoCoBD_2"/>
    <property type="match status" value="2"/>
</dbReference>
<sequence>MNAIGTSLARIDGPAKVTGTAPYAYEHSVAAPAFLYPVTSTIARGSIVDIDSTAAERSDGVLAMLTPWNAPRLEDTSDGEYRLLQGLEVAFRGQPIGAVIAETPEQARHAQTLVRVEYDVGTHDTTFRTDAAGMYLPESANGGYETSTEEGDPDTAFARARADGVIVDGWYTTPEEHNNPMEPHTTVALWAEDAQELTLYDSTQGPHGVADTLGPILGLSPEQIRVIAPHVGGGFGSKGAPHAHDVLAALAAMTLPGRAVKFPVTRQQMFVFVGYRPPTASHVRIAANRDGGITALVHDAYSQSSHTKEFVEQTAVPSRSMYTAPHRRTSHRAVALDVPVPYWMRAPGEAPGMYAGEVAMDELAEACGIDPIELRVRNDPPVDPESGKPWASRRLVDCLREGAHRFGWETRPRPAGSRREGNALVGFGVASATYPHMINPGSKATIRLREDGRLGVQIDAVDIGTGTWTTLTLIAADALGCDPERIALEIGDTALPYGTVAGGSSGTSSWGSAILTAAREFRAKFGDDPLPGAEVTAESDTEPDDDYRIDSYGAHFVEARVDIHTGEITVPRMLGVFSIGRVVNPRTVRSQLLGGMTFGISMALFEESVRDGRFGHVVTQDLATYHFPTNADVRDIDAIWLDDVDERATPMGSRGAGEIGNVGSAAAVVNAVCNATGTRVRELPIHADDLLPQLPDIREIRDS</sequence>
<comment type="caution">
    <text evidence="4">The sequence shown here is derived from an EMBL/GenBank/DDBJ whole genome shotgun (WGS) entry which is preliminary data.</text>
</comment>
<dbReference type="SUPFAM" id="SSF54665">
    <property type="entry name" value="CO dehydrogenase molybdoprotein N-domain-like"/>
    <property type="match status" value="1"/>
</dbReference>
<proteinExistence type="predicted"/>
<dbReference type="Proteomes" id="UP001629745">
    <property type="component" value="Unassembled WGS sequence"/>
</dbReference>
<dbReference type="InterPro" id="IPR008274">
    <property type="entry name" value="AldOxase/xan_DH_MoCoBD1"/>
</dbReference>
<dbReference type="SUPFAM" id="SSF56003">
    <property type="entry name" value="Molybdenum cofactor-binding domain"/>
    <property type="match status" value="1"/>
</dbReference>
<dbReference type="InterPro" id="IPR046867">
    <property type="entry name" value="AldOxase/xan_DH_MoCoBD2"/>
</dbReference>
<evidence type="ECO:0000259" key="3">
    <source>
        <dbReference type="SMART" id="SM01008"/>
    </source>
</evidence>
<gene>
    <name evidence="4" type="ORF">ABEU20_003743</name>
</gene>
<evidence type="ECO:0000313" key="5">
    <source>
        <dbReference type="Proteomes" id="UP001629745"/>
    </source>
</evidence>
<evidence type="ECO:0000256" key="1">
    <source>
        <dbReference type="ARBA" id="ARBA00022505"/>
    </source>
</evidence>
<dbReference type="PANTHER" id="PTHR11908">
    <property type="entry name" value="XANTHINE DEHYDROGENASE"/>
    <property type="match status" value="1"/>
</dbReference>
<protein>
    <submittedName>
        <fullName evidence="4">Xanthine dehydrogenase family protein molybdopterin-binding subunit</fullName>
    </submittedName>
</protein>
<dbReference type="InterPro" id="IPR037165">
    <property type="entry name" value="AldOxase/xan_DH_Mopterin-bd_sf"/>
</dbReference>
<dbReference type="RefSeq" id="WP_420165637.1">
    <property type="nucleotide sequence ID" value="NZ_JBDLNV010000006.1"/>
</dbReference>
<accession>A0ABW9FHT3</accession>
<dbReference type="Pfam" id="PF01315">
    <property type="entry name" value="Ald_Xan_dh_C"/>
    <property type="match status" value="1"/>
</dbReference>
<dbReference type="InterPro" id="IPR000674">
    <property type="entry name" value="Ald_Oxase/Xan_DH_a/b"/>
</dbReference>
<dbReference type="EMBL" id="JBDLNV010000006">
    <property type="protein sequence ID" value="MFM1725140.1"/>
    <property type="molecule type" value="Genomic_DNA"/>
</dbReference>
<evidence type="ECO:0000256" key="2">
    <source>
        <dbReference type="ARBA" id="ARBA00023002"/>
    </source>
</evidence>
<keyword evidence="1" id="KW-0500">Molybdenum</keyword>
<dbReference type="Gene3D" id="3.30.365.10">
    <property type="entry name" value="Aldehyde oxidase/xanthine dehydrogenase, molybdopterin binding domain"/>
    <property type="match status" value="4"/>
</dbReference>
<keyword evidence="5" id="KW-1185">Reference proteome</keyword>
<dbReference type="InterPro" id="IPR016208">
    <property type="entry name" value="Ald_Oxase/xanthine_DH-like"/>
</dbReference>
<dbReference type="SMART" id="SM01008">
    <property type="entry name" value="Ald_Xan_dh_C"/>
    <property type="match status" value="1"/>
</dbReference>
<dbReference type="Gene3D" id="3.90.1170.50">
    <property type="entry name" value="Aldehyde oxidase/xanthine dehydrogenase, a/b hammerhead"/>
    <property type="match status" value="1"/>
</dbReference>
<dbReference type="Pfam" id="PF02738">
    <property type="entry name" value="MoCoBD_1"/>
    <property type="match status" value="1"/>
</dbReference>
<reference evidence="4 5" key="1">
    <citation type="submission" date="2023-11" db="EMBL/GenBank/DDBJ databases">
        <authorList>
            <person name="Val-Calvo J."/>
            <person name="Scortti M."/>
            <person name="Vazquez-Boland J."/>
        </authorList>
    </citation>
    <scope>NUCLEOTIDE SEQUENCE [LARGE SCALE GENOMIC DNA]</scope>
    <source>
        <strain evidence="4 5">PAM 2766</strain>
    </source>
</reference>
<keyword evidence="2" id="KW-0560">Oxidoreductase</keyword>
<organism evidence="4 5">
    <name type="scientific">Rhodococcus parequi</name>
    <dbReference type="NCBI Taxonomy" id="3137122"/>
    <lineage>
        <taxon>Bacteria</taxon>
        <taxon>Bacillati</taxon>
        <taxon>Actinomycetota</taxon>
        <taxon>Actinomycetes</taxon>
        <taxon>Mycobacteriales</taxon>
        <taxon>Nocardiaceae</taxon>
        <taxon>Rhodococcus</taxon>
    </lineage>
</organism>
<name>A0ABW9FHT3_9NOCA</name>
<feature type="domain" description="Aldehyde oxidase/xanthine dehydrogenase a/b hammerhead" evidence="3">
    <location>
        <begin position="18"/>
        <end position="122"/>
    </location>
</feature>
<dbReference type="InterPro" id="IPR036856">
    <property type="entry name" value="Ald_Oxase/Xan_DH_a/b_sf"/>
</dbReference>
<evidence type="ECO:0000313" key="4">
    <source>
        <dbReference type="EMBL" id="MFM1725140.1"/>
    </source>
</evidence>